<organism evidence="2">
    <name type="scientific">Androctonus bicolor</name>
    <dbReference type="NCBI Taxonomy" id="748906"/>
    <lineage>
        <taxon>Eukaryota</taxon>
        <taxon>Metazoa</taxon>
        <taxon>Ecdysozoa</taxon>
        <taxon>Arthropoda</taxon>
        <taxon>Chelicerata</taxon>
        <taxon>Arachnida</taxon>
        <taxon>Scorpiones</taxon>
        <taxon>Buthida</taxon>
        <taxon>Buthoidea</taxon>
        <taxon>Buthidae</taxon>
        <taxon>Androctonus</taxon>
    </lineage>
</organism>
<dbReference type="AlphaFoldDB" id="A0A0K0LC75"/>
<protein>
    <submittedName>
        <fullName evidence="2">Cellular protein AbCp-52</fullName>
    </submittedName>
</protein>
<feature type="transmembrane region" description="Helical" evidence="1">
    <location>
        <begin position="6"/>
        <end position="26"/>
    </location>
</feature>
<keyword evidence="1" id="KW-0472">Membrane</keyword>
<evidence type="ECO:0000256" key="1">
    <source>
        <dbReference type="SAM" id="Phobius"/>
    </source>
</evidence>
<keyword evidence="1" id="KW-1133">Transmembrane helix</keyword>
<dbReference type="EMBL" id="KJ787581">
    <property type="protein sequence ID" value="AIX87774.1"/>
    <property type="molecule type" value="mRNA"/>
</dbReference>
<accession>A0A0K0LC75</accession>
<proteinExistence type="evidence at transcript level"/>
<evidence type="ECO:0000313" key="2">
    <source>
        <dbReference type="EMBL" id="AIX87774.1"/>
    </source>
</evidence>
<keyword evidence="1" id="KW-0812">Transmembrane</keyword>
<sequence>MEINRYFLKTITFIFIVFIIIAPSFSHQYETAEKNKTRNLPCLTHSDCLKYEKCIRIRRNIRCIRRPCETKCIQI</sequence>
<reference evidence="2" key="1">
    <citation type="journal article" date="2015" name="J. Proteomics">
        <title>Unique diversity of the venom peptides from the scorpion Androctonus bicolor revealed by transcriptomic and proteomic analysis.</title>
        <authorList>
            <person name="Zhang L."/>
            <person name="Shi W."/>
            <person name="Zeng X.C."/>
            <person name="Ge F."/>
            <person name="Yang M."/>
            <person name="Nie Y."/>
            <person name="Bao A."/>
            <person name="Wu S."/>
            <person name="E G."/>
        </authorList>
    </citation>
    <scope>NUCLEOTIDE SEQUENCE</scope>
</reference>
<name>A0A0K0LC75_9SCOR</name>